<gene>
    <name evidence="1" type="ORF">JHL16_03925</name>
</gene>
<accession>A0ACC5QYQ2</accession>
<evidence type="ECO:0000313" key="2">
    <source>
        <dbReference type="Proteomes" id="UP000616151"/>
    </source>
</evidence>
<reference evidence="1" key="1">
    <citation type="submission" date="2021-01" db="EMBL/GenBank/DDBJ databases">
        <authorList>
            <person name="Sun Q."/>
        </authorList>
    </citation>
    <scope>NUCLEOTIDE SEQUENCE</scope>
    <source>
        <strain evidence="1">YIM B02566</strain>
    </source>
</reference>
<evidence type="ECO:0000313" key="1">
    <source>
        <dbReference type="EMBL" id="MBK1865487.1"/>
    </source>
</evidence>
<name>A0ACC5QYQ2_9HYPH</name>
<protein>
    <submittedName>
        <fullName evidence="1">ABC transporter substrate-binding protein</fullName>
    </submittedName>
</protein>
<proteinExistence type="predicted"/>
<dbReference type="EMBL" id="JAENHL010000004">
    <property type="protein sequence ID" value="MBK1865487.1"/>
    <property type="molecule type" value="Genomic_DNA"/>
</dbReference>
<organism evidence="1 2">
    <name type="scientific">Taklimakanibacter albus</name>
    <dbReference type="NCBI Taxonomy" id="2800327"/>
    <lineage>
        <taxon>Bacteria</taxon>
        <taxon>Pseudomonadati</taxon>
        <taxon>Pseudomonadota</taxon>
        <taxon>Alphaproteobacteria</taxon>
        <taxon>Hyphomicrobiales</taxon>
        <taxon>Aestuariivirgaceae</taxon>
        <taxon>Taklimakanibacter</taxon>
    </lineage>
</organism>
<comment type="caution">
    <text evidence="1">The sequence shown here is derived from an EMBL/GenBank/DDBJ whole genome shotgun (WGS) entry which is preliminary data.</text>
</comment>
<keyword evidence="2" id="KW-1185">Reference proteome</keyword>
<dbReference type="Proteomes" id="UP000616151">
    <property type="component" value="Unassembled WGS sequence"/>
</dbReference>
<sequence>MTTFPKSLSRRAFIKAGAVVATAAIGGSAAVAGEKDHPSVAFMRKVGKDLLEAHRQGTVNAFLNVIQRYADVPEIALYSLGQYKANLGAAQRPRYFRGVAVFMSRYFADQSREYPIAKYEVGEATTDGKDVTVSSRIFLMSGQTYTVNWRLVWRNKSYKVADAKVLGFSMIYMQRGIFTSYLSKRKGDLFQLMTALEG</sequence>